<name>A0A1I5BY27_9BACT</name>
<organism evidence="1 2">
    <name type="scientific">Algoriphagus ornithinivorans</name>
    <dbReference type="NCBI Taxonomy" id="226506"/>
    <lineage>
        <taxon>Bacteria</taxon>
        <taxon>Pseudomonadati</taxon>
        <taxon>Bacteroidota</taxon>
        <taxon>Cytophagia</taxon>
        <taxon>Cytophagales</taxon>
        <taxon>Cyclobacteriaceae</taxon>
        <taxon>Algoriphagus</taxon>
    </lineage>
</organism>
<gene>
    <name evidence="1" type="ORF">SAMN04488519_10283</name>
</gene>
<accession>A0A1I5BY27</accession>
<evidence type="ECO:0000313" key="1">
    <source>
        <dbReference type="EMBL" id="SFN79656.1"/>
    </source>
</evidence>
<dbReference type="EMBL" id="FOVW01000002">
    <property type="protein sequence ID" value="SFN79656.1"/>
    <property type="molecule type" value="Genomic_DNA"/>
</dbReference>
<protein>
    <recommendedName>
        <fullName evidence="3">DUF4382 domain-containing protein</fullName>
    </recommendedName>
</protein>
<dbReference type="Proteomes" id="UP000199564">
    <property type="component" value="Unassembled WGS sequence"/>
</dbReference>
<evidence type="ECO:0000313" key="2">
    <source>
        <dbReference type="Proteomes" id="UP000199564"/>
    </source>
</evidence>
<evidence type="ECO:0008006" key="3">
    <source>
        <dbReference type="Google" id="ProtNLM"/>
    </source>
</evidence>
<dbReference type="PROSITE" id="PS51257">
    <property type="entry name" value="PROKAR_LIPOPROTEIN"/>
    <property type="match status" value="1"/>
</dbReference>
<reference evidence="2" key="1">
    <citation type="submission" date="2016-10" db="EMBL/GenBank/DDBJ databases">
        <authorList>
            <person name="Varghese N."/>
            <person name="Submissions S."/>
        </authorList>
    </citation>
    <scope>NUCLEOTIDE SEQUENCE [LARGE SCALE GENOMIC DNA]</scope>
    <source>
        <strain evidence="2">DSM 15282</strain>
    </source>
</reference>
<dbReference type="RefSeq" id="WP_245756357.1">
    <property type="nucleotide sequence ID" value="NZ_FOVW01000002.1"/>
</dbReference>
<sequence>MRTLIKLTLSTFLIIGLAACNNDEDPLSLGEGEVRMGVGVKMNSGTNPGARIQNSGLDINSGFLQVKKIELETEGVDENGEFERELEYKFPEILKIDFNEFDSGADFFINIPAGNYYEVEFEIDLIDNRNEPSIQLDGTFNKEDGSSVPFRLQVFGDDDEDLDFEVELEAEDDDELFFLDAVNNPLAMLEINAKGWFSSISNSELENAELTDGVLLISRTKNREIYERVLDKIEASSEIELKLK</sequence>
<proteinExistence type="predicted"/>
<keyword evidence="2" id="KW-1185">Reference proteome</keyword>
<dbReference type="AlphaFoldDB" id="A0A1I5BY27"/>
<dbReference type="STRING" id="226506.SAMN04488519_10283"/>